<gene>
    <name evidence="2" type="ORF">KII88_05595</name>
</gene>
<comment type="caution">
    <text evidence="2">The sequence shown here is derived from an EMBL/GenBank/DDBJ whole genome shotgun (WGS) entry which is preliminary data.</text>
</comment>
<dbReference type="RefSeq" id="WP_224155273.1">
    <property type="nucleotide sequence ID" value="NZ_JAHBFV010000017.1"/>
</dbReference>
<keyword evidence="1" id="KW-0472">Membrane</keyword>
<evidence type="ECO:0000313" key="2">
    <source>
        <dbReference type="EMBL" id="MBZ6016002.1"/>
    </source>
</evidence>
<reference evidence="2" key="1">
    <citation type="submission" date="2021-05" db="EMBL/GenBank/DDBJ databases">
        <title>Pangenome of Leuconostoc gelidum warrants species status for Leuconostoc gelidum subsp. gasicomitatum.</title>
        <authorList>
            <person name="Johansson P."/>
            <person name="Sade E."/>
            <person name="Hultman J."/>
            <person name="Auvinen P."/>
            <person name="Bjorkroth J."/>
        </authorList>
    </citation>
    <scope>NUCLEOTIDE SEQUENCE</scope>
    <source>
        <strain evidence="2">C220d</strain>
    </source>
</reference>
<dbReference type="EMBL" id="JAHBFV010000017">
    <property type="protein sequence ID" value="MBZ6016002.1"/>
    <property type="molecule type" value="Genomic_DNA"/>
</dbReference>
<proteinExistence type="predicted"/>
<accession>A0AB35FZC4</accession>
<dbReference type="AlphaFoldDB" id="A0AB35FZC4"/>
<evidence type="ECO:0000313" key="3">
    <source>
        <dbReference type="Proteomes" id="UP000727071"/>
    </source>
</evidence>
<keyword evidence="1" id="KW-0812">Transmembrane</keyword>
<protein>
    <submittedName>
        <fullName evidence="2">SHOCT domain-containing protein</fullName>
    </submittedName>
</protein>
<name>A0AB35FZC4_LEUGE</name>
<organism evidence="2 3">
    <name type="scientific">Leuconostoc gelidum subsp. gelidum</name>
    <dbReference type="NCBI Taxonomy" id="1607839"/>
    <lineage>
        <taxon>Bacteria</taxon>
        <taxon>Bacillati</taxon>
        <taxon>Bacillota</taxon>
        <taxon>Bacilli</taxon>
        <taxon>Lactobacillales</taxon>
        <taxon>Lactobacillaceae</taxon>
        <taxon>Leuconostoc</taxon>
        <taxon>Leuconostoc gelidum group</taxon>
    </lineage>
</organism>
<keyword evidence="1" id="KW-1133">Transmembrane helix</keyword>
<sequence>MEEQLKKLRSLLNDGLITNEEYNSLRNNILSGEKSLNKEILGEQATDKSNVDKLSSTSQFNWKILIAVGITAIVAILAVSILIIHNNKLNDKRDLAQQITNDTNYTVKYVASRDAFECFASGDWQTELTNNVEEYASNDEVSTSFIKDWRSTVITSIQARSQERQGKGSRFEIMNPENEKKTLLVIKDGKVVEDTFSDITYDYNN</sequence>
<dbReference type="Proteomes" id="UP000727071">
    <property type="component" value="Unassembled WGS sequence"/>
</dbReference>
<evidence type="ECO:0000256" key="1">
    <source>
        <dbReference type="SAM" id="Phobius"/>
    </source>
</evidence>
<feature type="transmembrane region" description="Helical" evidence="1">
    <location>
        <begin position="64"/>
        <end position="84"/>
    </location>
</feature>